<gene>
    <name evidence="3" type="ORF">BF93_16385</name>
</gene>
<dbReference type="PATRIC" id="fig|396014.3.peg.1622"/>
<evidence type="ECO:0000259" key="2">
    <source>
        <dbReference type="Pfam" id="PF01648"/>
    </source>
</evidence>
<dbReference type="eggNOG" id="COG2091">
    <property type="taxonomic scope" value="Bacteria"/>
</dbReference>
<dbReference type="GO" id="GO:0008897">
    <property type="term" value="F:holo-[acyl-carrier-protein] synthase activity"/>
    <property type="evidence" value="ECO:0007669"/>
    <property type="project" value="InterPro"/>
</dbReference>
<sequence length="164" mass="17225">MDPEVQIHPVAADAEAILRDQVAALLGVGPATVQVGRLCPRCGSSAHGRPWARAAGRREQVGVSISRSGPHLVTAVGRQAHLGVDIEQIAAVAAGWDSTLVLHPSEHGQDRDPAAQAALWCRKEAILKADGRGLAVPMASLRAADHPVRDLPAPEGYRLALAAW</sequence>
<evidence type="ECO:0000313" key="3">
    <source>
        <dbReference type="EMBL" id="EWS81398.1"/>
    </source>
</evidence>
<dbReference type="RefSeq" id="WP_051486708.1">
    <property type="nucleotide sequence ID" value="NZ_KK069992.1"/>
</dbReference>
<keyword evidence="4" id="KW-1185">Reference proteome</keyword>
<dbReference type="Pfam" id="PF01648">
    <property type="entry name" value="ACPS"/>
    <property type="match status" value="1"/>
</dbReference>
<name>Z9JTN8_9MICO</name>
<organism evidence="3 4">
    <name type="scientific">Brachybacterium phenoliresistens</name>
    <dbReference type="NCBI Taxonomy" id="396014"/>
    <lineage>
        <taxon>Bacteria</taxon>
        <taxon>Bacillati</taxon>
        <taxon>Actinomycetota</taxon>
        <taxon>Actinomycetes</taxon>
        <taxon>Micrococcales</taxon>
        <taxon>Dermabacteraceae</taxon>
        <taxon>Brachybacterium</taxon>
    </lineage>
</organism>
<accession>Z9JTN8</accession>
<keyword evidence="1 3" id="KW-0808">Transferase</keyword>
<dbReference type="Gene3D" id="3.90.470.20">
    <property type="entry name" value="4'-phosphopantetheinyl transferase domain"/>
    <property type="match status" value="2"/>
</dbReference>
<dbReference type="Proteomes" id="UP000023067">
    <property type="component" value="Unassembled WGS sequence"/>
</dbReference>
<dbReference type="InterPro" id="IPR037143">
    <property type="entry name" value="4-PPantetheinyl_Trfase_dom_sf"/>
</dbReference>
<feature type="domain" description="4'-phosphopantetheinyl transferase" evidence="2">
    <location>
        <begin position="82"/>
        <end position="147"/>
    </location>
</feature>
<reference evidence="3 4" key="1">
    <citation type="submission" date="2014-02" db="EMBL/GenBank/DDBJ databases">
        <title>Genome sequence of Brachybacterium phenoliresistens strain W13A50.</title>
        <authorList>
            <person name="Wang X."/>
        </authorList>
    </citation>
    <scope>NUCLEOTIDE SEQUENCE [LARGE SCALE GENOMIC DNA]</scope>
    <source>
        <strain evidence="3 4">W13A50</strain>
    </source>
</reference>
<dbReference type="InterPro" id="IPR008278">
    <property type="entry name" value="4-PPantetheinyl_Trfase_dom"/>
</dbReference>
<dbReference type="GO" id="GO:0000287">
    <property type="term" value="F:magnesium ion binding"/>
    <property type="evidence" value="ECO:0007669"/>
    <property type="project" value="InterPro"/>
</dbReference>
<dbReference type="AlphaFoldDB" id="Z9JTN8"/>
<comment type="caution">
    <text evidence="3">The sequence shown here is derived from an EMBL/GenBank/DDBJ whole genome shotgun (WGS) entry which is preliminary data.</text>
</comment>
<dbReference type="HOGENOM" id="CLU_1615846_0_0_11"/>
<proteinExistence type="predicted"/>
<dbReference type="EMBL" id="JDYK01000007">
    <property type="protein sequence ID" value="EWS81398.1"/>
    <property type="molecule type" value="Genomic_DNA"/>
</dbReference>
<evidence type="ECO:0000256" key="1">
    <source>
        <dbReference type="ARBA" id="ARBA00022679"/>
    </source>
</evidence>
<dbReference type="SUPFAM" id="SSF56214">
    <property type="entry name" value="4'-phosphopantetheinyl transferase"/>
    <property type="match status" value="1"/>
</dbReference>
<dbReference type="OrthoDB" id="190168at2"/>
<protein>
    <submittedName>
        <fullName evidence="3">4-phosphopantetheinyl transferase</fullName>
    </submittedName>
</protein>
<dbReference type="STRING" id="396014.BF93_16385"/>
<evidence type="ECO:0000313" key="4">
    <source>
        <dbReference type="Proteomes" id="UP000023067"/>
    </source>
</evidence>